<evidence type="ECO:0000256" key="2">
    <source>
        <dbReference type="ARBA" id="ARBA00022801"/>
    </source>
</evidence>
<feature type="signal peptide" evidence="4">
    <location>
        <begin position="1"/>
        <end position="24"/>
    </location>
</feature>
<dbReference type="InterPro" id="IPR000667">
    <property type="entry name" value="Peptidase_S13"/>
</dbReference>
<keyword evidence="6" id="KW-1185">Reference proteome</keyword>
<comment type="caution">
    <text evidence="5">The sequence shown here is derived from an EMBL/GenBank/DDBJ whole genome shotgun (WGS) entry which is preliminary data.</text>
</comment>
<evidence type="ECO:0000256" key="1">
    <source>
        <dbReference type="ARBA" id="ARBA00006096"/>
    </source>
</evidence>
<evidence type="ECO:0000256" key="4">
    <source>
        <dbReference type="SAM" id="SignalP"/>
    </source>
</evidence>
<sequence length="496" mass="49183">MLERNVLRLAAGSAVAGVALAATAAGLAGPWDGGQRTAERVRAAAPAATGGAHHGPGTAAPGAAAPGPATAHGPGHGPAPGRGTSADRGSAGRAPAPAPSAPAVLAPLTASARPQHAHAPALARTLDQLLRAPGLGAARTASVVDAATGRPLYGRGEAAPMAPASTIKIATAVAALSALGPDHRLTTAVVAGQDGRTVTLVGGGDPTLDRARLKALAADTAKALRARGAAPTALAYDTSLYSGPVRHRIGVNDNIAPVTALMTDAGRLDGSTHGPAPRAADPAREAARAFAGQLAAHGVQVPAPVPGRAPSRPVRLAVTRSAPLSALVERTLTHSDNDLAEALARATARASRRPASFDGAGAAVRDRLGKLGVPLDGAAFRDGSGLDRRDRVSARLLTALLARAADPAHPRLRPVLTGLPVGGFTGTLRERYTDGSPAAGLVRAKTGTLSGVNALAGTAVTRDGRLLAFAFLASNTPSPYEAQPALDALATALTAG</sequence>
<feature type="compositionally biased region" description="Low complexity" evidence="3">
    <location>
        <begin position="86"/>
        <end position="101"/>
    </location>
</feature>
<dbReference type="PRINTS" id="PR00922">
    <property type="entry name" value="DADACBPTASE3"/>
</dbReference>
<name>A0ABQ6XPW1_STRFR</name>
<dbReference type="PANTHER" id="PTHR30023">
    <property type="entry name" value="D-ALANYL-D-ALANINE CARBOXYPEPTIDASE"/>
    <property type="match status" value="1"/>
</dbReference>
<dbReference type="Proteomes" id="UP000731519">
    <property type="component" value="Unassembled WGS sequence"/>
</dbReference>
<keyword evidence="4" id="KW-0732">Signal</keyword>
<accession>A0ABQ6XPW1</accession>
<feature type="compositionally biased region" description="Low complexity" evidence="3">
    <location>
        <begin position="43"/>
        <end position="73"/>
    </location>
</feature>
<dbReference type="Pfam" id="PF02113">
    <property type="entry name" value="Peptidase_S13"/>
    <property type="match status" value="2"/>
</dbReference>
<keyword evidence="5" id="KW-0121">Carboxypeptidase</keyword>
<dbReference type="GeneID" id="91404633"/>
<proteinExistence type="inferred from homology"/>
<keyword evidence="2" id="KW-0378">Hydrolase</keyword>
<dbReference type="SUPFAM" id="SSF56601">
    <property type="entry name" value="beta-lactamase/transpeptidase-like"/>
    <property type="match status" value="1"/>
</dbReference>
<dbReference type="PANTHER" id="PTHR30023:SF0">
    <property type="entry name" value="PENICILLIN-SENSITIVE CARBOXYPEPTIDASE A"/>
    <property type="match status" value="1"/>
</dbReference>
<comment type="similarity">
    <text evidence="1">Belongs to the peptidase S13 family.</text>
</comment>
<evidence type="ECO:0000256" key="3">
    <source>
        <dbReference type="SAM" id="MobiDB-lite"/>
    </source>
</evidence>
<dbReference type="InterPro" id="IPR012338">
    <property type="entry name" value="Beta-lactam/transpept-like"/>
</dbReference>
<feature type="region of interest" description="Disordered" evidence="3">
    <location>
        <begin position="28"/>
        <end position="101"/>
    </location>
</feature>
<keyword evidence="5" id="KW-0645">Protease</keyword>
<dbReference type="Gene3D" id="3.40.710.10">
    <property type="entry name" value="DD-peptidase/beta-lactamase superfamily"/>
    <property type="match status" value="2"/>
</dbReference>
<evidence type="ECO:0000313" key="5">
    <source>
        <dbReference type="EMBL" id="KAF0647796.1"/>
    </source>
</evidence>
<dbReference type="RefSeq" id="WP_031132130.1">
    <property type="nucleotide sequence ID" value="NZ_ASYR01000031.1"/>
</dbReference>
<reference evidence="5 6" key="1">
    <citation type="submission" date="2013-05" db="EMBL/GenBank/DDBJ databases">
        <title>Genome Sequence of Streptomyces fradiae.</title>
        <authorList>
            <person name="Kirby R."/>
        </authorList>
    </citation>
    <scope>NUCLEOTIDE SEQUENCE [LARGE SCALE GENOMIC DNA]</scope>
    <source>
        <strain evidence="5 6">ATCC 10745</strain>
    </source>
</reference>
<protein>
    <submittedName>
        <fullName evidence="5">D-alanyl-D-alanine carboxypeptidase</fullName>
    </submittedName>
</protein>
<evidence type="ECO:0000313" key="6">
    <source>
        <dbReference type="Proteomes" id="UP000731519"/>
    </source>
</evidence>
<feature type="chain" id="PRO_5045395743" evidence="4">
    <location>
        <begin position="25"/>
        <end position="496"/>
    </location>
</feature>
<organism evidence="5 6">
    <name type="scientific">Streptomyces fradiae ATCC 10745 = DSM 40063</name>
    <dbReference type="NCBI Taxonomy" id="1319510"/>
    <lineage>
        <taxon>Bacteria</taxon>
        <taxon>Bacillati</taxon>
        <taxon>Actinomycetota</taxon>
        <taxon>Actinomycetes</taxon>
        <taxon>Kitasatosporales</taxon>
        <taxon>Streptomycetaceae</taxon>
        <taxon>Streptomyces</taxon>
    </lineage>
</organism>
<dbReference type="NCBIfam" id="TIGR00666">
    <property type="entry name" value="PBP4"/>
    <property type="match status" value="1"/>
</dbReference>
<dbReference type="GO" id="GO:0004180">
    <property type="term" value="F:carboxypeptidase activity"/>
    <property type="evidence" value="ECO:0007669"/>
    <property type="project" value="UniProtKB-KW"/>
</dbReference>
<gene>
    <name evidence="5" type="ORF">K701_21440</name>
</gene>
<dbReference type="EMBL" id="ASYR01000031">
    <property type="protein sequence ID" value="KAF0647796.1"/>
    <property type="molecule type" value="Genomic_DNA"/>
</dbReference>